<dbReference type="EMBL" id="KV921281">
    <property type="protein sequence ID" value="ORE21317.1"/>
    <property type="molecule type" value="Genomic_DNA"/>
</dbReference>
<dbReference type="AlphaFoldDB" id="A0A1X0SAK2"/>
<sequence>MTSDSPRLFNATSPSKKFATSLNATGRSSHARQRMLSSKISAPLPINLPSLKSEHGGVNGNGHATEAPTSSPSISWEATHPDTRAWAAIPTPSIHPTTPSSTPFETDPKPKQDKPMIVEKHAASEMGRLSWDEMVNEDMEEFSVDVIEFEDGAKFPVNDVSPETRFSEDYDRSYPPQLKSTLQEESPKKSTYEGRPFDRRQSSGSWNRRPSKPSAYSVLQKTKLPDQKDAMVAAVERAQRRHEEQEAAFEAARQRARQKAESLATKSKEERTLTEDEKNWTNYAENMRASKSMPSRRPNGDTSWNDYAVRLHQSFVHKEEQKKTVSIAAPPRRSSHGMSPEQEFQRRRSSSFVRRASSPDHGSQEKPAVGLQRRGSSPSHPGAPLSGAFSSLDKKIGPQHTFTRHSMHPKSPIEDTNQFSILEAEDKEPDHRDEWLDMSEPEEVYDWSELAPKDESPSKFSIGKSGLPLWLEKRGPTPHWTFNDPILPFDVRYPLYWMPNDSASSLDARHPLSGGRGRGKPDTRAQRQMPVVTSILRKASEPTSAVAPSILPRKPMTATNPSLEKENQDDVKEEPHERTYKDKIMELFQKSTGSPILPKNLQAKTNLGGGINFMAVHTEEKKDTQPSYPSSHVPVLVYRFPDQKGKKNNLTGIYLMPIKSTSSVHPLSAEFPLPRTMTA</sequence>
<feature type="compositionally biased region" description="Basic and acidic residues" evidence="1">
    <location>
        <begin position="266"/>
        <end position="279"/>
    </location>
</feature>
<feature type="region of interest" description="Disordered" evidence="1">
    <location>
        <begin position="1"/>
        <end position="113"/>
    </location>
</feature>
<protein>
    <submittedName>
        <fullName evidence="2">Uncharacterized protein</fullName>
    </submittedName>
</protein>
<feature type="compositionally biased region" description="Low complexity" evidence="1">
    <location>
        <begin position="89"/>
        <end position="103"/>
    </location>
</feature>
<evidence type="ECO:0000313" key="3">
    <source>
        <dbReference type="Proteomes" id="UP000242381"/>
    </source>
</evidence>
<name>A0A1X0SAK2_RHIZD</name>
<feature type="region of interest" description="Disordered" evidence="1">
    <location>
        <begin position="504"/>
        <end position="526"/>
    </location>
</feature>
<accession>A0A1X0SAK2</accession>
<feature type="compositionally biased region" description="Polar residues" evidence="1">
    <location>
        <begin position="1"/>
        <end position="28"/>
    </location>
</feature>
<feature type="compositionally biased region" description="Basic and acidic residues" evidence="1">
    <location>
        <begin position="563"/>
        <end position="575"/>
    </location>
</feature>
<dbReference type="VEuPathDB" id="FungiDB:BCV72DRAFT_264767"/>
<feature type="region of interest" description="Disordered" evidence="1">
    <location>
        <begin position="156"/>
        <end position="416"/>
    </location>
</feature>
<gene>
    <name evidence="2" type="ORF">BCV71DRAFT_225243</name>
</gene>
<proteinExistence type="predicted"/>
<evidence type="ECO:0000313" key="2">
    <source>
        <dbReference type="EMBL" id="ORE21317.1"/>
    </source>
</evidence>
<feature type="region of interest" description="Disordered" evidence="1">
    <location>
        <begin position="542"/>
        <end position="575"/>
    </location>
</feature>
<evidence type="ECO:0000256" key="1">
    <source>
        <dbReference type="SAM" id="MobiDB-lite"/>
    </source>
</evidence>
<reference evidence="2 3" key="1">
    <citation type="journal article" date="2016" name="Proc. Natl. Acad. Sci. U.S.A.">
        <title>Lipid metabolic changes in an early divergent fungus govern the establishment of a mutualistic symbiosis with endobacteria.</title>
        <authorList>
            <person name="Lastovetsky O.A."/>
            <person name="Gaspar M.L."/>
            <person name="Mondo S.J."/>
            <person name="LaButti K.M."/>
            <person name="Sandor L."/>
            <person name="Grigoriev I.V."/>
            <person name="Henry S.A."/>
            <person name="Pawlowska T.E."/>
        </authorList>
    </citation>
    <scope>NUCLEOTIDE SEQUENCE [LARGE SCALE GENOMIC DNA]</scope>
    <source>
        <strain evidence="2 3">ATCC 11559</strain>
    </source>
</reference>
<feature type="compositionally biased region" description="Basic and acidic residues" evidence="1">
    <location>
        <begin position="185"/>
        <end position="201"/>
    </location>
</feature>
<organism evidence="2 3">
    <name type="scientific">Rhizopus microsporus</name>
    <dbReference type="NCBI Taxonomy" id="58291"/>
    <lineage>
        <taxon>Eukaryota</taxon>
        <taxon>Fungi</taxon>
        <taxon>Fungi incertae sedis</taxon>
        <taxon>Mucoromycota</taxon>
        <taxon>Mucoromycotina</taxon>
        <taxon>Mucoromycetes</taxon>
        <taxon>Mucorales</taxon>
        <taxon>Mucorineae</taxon>
        <taxon>Rhizopodaceae</taxon>
        <taxon>Rhizopus</taxon>
    </lineage>
</organism>
<feature type="compositionally biased region" description="Polar residues" evidence="1">
    <location>
        <begin position="67"/>
        <end position="76"/>
    </location>
</feature>
<dbReference type="Proteomes" id="UP000242381">
    <property type="component" value="Unassembled WGS sequence"/>
</dbReference>